<proteinExistence type="inferred from homology"/>
<evidence type="ECO:0000259" key="4">
    <source>
        <dbReference type="Pfam" id="PF00171"/>
    </source>
</evidence>
<keyword evidence="2 5" id="KW-0560">Oxidoreductase</keyword>
<dbReference type="Pfam" id="PF00171">
    <property type="entry name" value="Aldedh"/>
    <property type="match status" value="1"/>
</dbReference>
<dbReference type="EC" id="1.2.1.79" evidence="5"/>
<protein>
    <submittedName>
        <fullName evidence="5">Succinate-semialdehyde dehydrogenase [NADP(+)] 2</fullName>
        <ecNumber evidence="5">1.2.1.79</ecNumber>
    </submittedName>
</protein>
<keyword evidence="3" id="KW-0520">NAD</keyword>
<evidence type="ECO:0000256" key="2">
    <source>
        <dbReference type="ARBA" id="ARBA00023002"/>
    </source>
</evidence>
<dbReference type="GO" id="GO:0036243">
    <property type="term" value="F:succinate-semialdehyde dehydrogenase (NADP+) activity"/>
    <property type="evidence" value="ECO:0007669"/>
    <property type="project" value="UniProtKB-EC"/>
</dbReference>
<evidence type="ECO:0000256" key="1">
    <source>
        <dbReference type="ARBA" id="ARBA00009986"/>
    </source>
</evidence>
<dbReference type="InterPro" id="IPR016161">
    <property type="entry name" value="Ald_DH/histidinol_DH"/>
</dbReference>
<dbReference type="InterPro" id="IPR016162">
    <property type="entry name" value="Ald_DH_N"/>
</dbReference>
<evidence type="ECO:0000313" key="5">
    <source>
        <dbReference type="EMBL" id="QDT35740.1"/>
    </source>
</evidence>
<dbReference type="Gene3D" id="3.40.309.10">
    <property type="entry name" value="Aldehyde Dehydrogenase, Chain A, domain 2"/>
    <property type="match status" value="1"/>
</dbReference>
<organism evidence="5 6">
    <name type="scientific">Stratiformator vulcanicus</name>
    <dbReference type="NCBI Taxonomy" id="2527980"/>
    <lineage>
        <taxon>Bacteria</taxon>
        <taxon>Pseudomonadati</taxon>
        <taxon>Planctomycetota</taxon>
        <taxon>Planctomycetia</taxon>
        <taxon>Planctomycetales</taxon>
        <taxon>Planctomycetaceae</taxon>
        <taxon>Stratiformator</taxon>
    </lineage>
</organism>
<gene>
    <name evidence="5" type="primary">gabD2</name>
    <name evidence="5" type="ORF">Pan189_00930</name>
</gene>
<dbReference type="KEGG" id="svp:Pan189_00930"/>
<feature type="domain" description="Aldehyde dehydrogenase" evidence="4">
    <location>
        <begin position="15"/>
        <end position="404"/>
    </location>
</feature>
<dbReference type="Proteomes" id="UP000317318">
    <property type="component" value="Chromosome"/>
</dbReference>
<sequence length="479" mass="52118">MLELPVLRWGEAYESLDKVEVKNFETGEVLAQVHQATGGILKMDMRKAQRARDVLRKIPPADLIAMCKQAGEFYLNDTLEVGSGTQTPAEFCQLQSASTGLPVNMCKANMAKCAYVLKHMDEILDALTRGLPLEILARGYGEESRGVTVSYQATTPILGCVLPSNSPGVHTLWLPAIPMQIGLVLKPGSTEPWTPYRMAAAFTKAGVPKEAIALYPGPHEVGGAITEVCRRSMIFGSEKTVQQYSNNPKVQVHGPGFSKIIFGEDAADRWEDYLDLMAASVFANSGRSCINASSIFTPKHGAEIADALAQRLGPITPKAMDDPDADLSAFTTEGVAAAFNGMIEDGLKTSGATEVTAKYRDGDRLVEKDTHDFLRPTIVHCTSPEHPLAKAEYMFPFASVVDCPQKDILKKIGPTLVGTAITDDEAFKADLLDALHIDRLNIGPVPTVALHWMQPHEGNIVEFLYRNRAFQTQPPPKVA</sequence>
<keyword evidence="6" id="KW-1185">Reference proteome</keyword>
<reference evidence="5 6" key="1">
    <citation type="submission" date="2019-02" db="EMBL/GenBank/DDBJ databases">
        <title>Deep-cultivation of Planctomycetes and their phenomic and genomic characterization uncovers novel biology.</title>
        <authorList>
            <person name="Wiegand S."/>
            <person name="Jogler M."/>
            <person name="Boedeker C."/>
            <person name="Pinto D."/>
            <person name="Vollmers J."/>
            <person name="Rivas-Marin E."/>
            <person name="Kohn T."/>
            <person name="Peeters S.H."/>
            <person name="Heuer A."/>
            <person name="Rast P."/>
            <person name="Oberbeckmann S."/>
            <person name="Bunk B."/>
            <person name="Jeske O."/>
            <person name="Meyerdierks A."/>
            <person name="Storesund J.E."/>
            <person name="Kallscheuer N."/>
            <person name="Luecker S."/>
            <person name="Lage O.M."/>
            <person name="Pohl T."/>
            <person name="Merkel B.J."/>
            <person name="Hornburger P."/>
            <person name="Mueller R.-W."/>
            <person name="Bruemmer F."/>
            <person name="Labrenz M."/>
            <person name="Spormann A.M."/>
            <person name="Op den Camp H."/>
            <person name="Overmann J."/>
            <person name="Amann R."/>
            <person name="Jetten M.S.M."/>
            <person name="Mascher T."/>
            <person name="Medema M.H."/>
            <person name="Devos D.P."/>
            <person name="Kaster A.-K."/>
            <person name="Ovreas L."/>
            <person name="Rohde M."/>
            <person name="Galperin M.Y."/>
            <person name="Jogler C."/>
        </authorList>
    </citation>
    <scope>NUCLEOTIDE SEQUENCE [LARGE SCALE GENOMIC DNA]</scope>
    <source>
        <strain evidence="5 6">Pan189</strain>
    </source>
</reference>
<comment type="similarity">
    <text evidence="1">Belongs to the aldehyde dehydrogenase family.</text>
</comment>
<dbReference type="InterPro" id="IPR016163">
    <property type="entry name" value="Ald_DH_C"/>
</dbReference>
<evidence type="ECO:0000256" key="3">
    <source>
        <dbReference type="ARBA" id="ARBA00023027"/>
    </source>
</evidence>
<dbReference type="SUPFAM" id="SSF53720">
    <property type="entry name" value="ALDH-like"/>
    <property type="match status" value="1"/>
</dbReference>
<dbReference type="AlphaFoldDB" id="A0A517QVU9"/>
<dbReference type="InterPro" id="IPR015590">
    <property type="entry name" value="Aldehyde_DH_dom"/>
</dbReference>
<name>A0A517QVU9_9PLAN</name>
<dbReference type="PANTHER" id="PTHR43720:SF2">
    <property type="entry name" value="2-AMINOMUCONIC SEMIALDEHYDE DEHYDROGENASE"/>
    <property type="match status" value="1"/>
</dbReference>
<dbReference type="PANTHER" id="PTHR43720">
    <property type="entry name" value="2-AMINOMUCONIC SEMIALDEHYDE DEHYDROGENASE"/>
    <property type="match status" value="1"/>
</dbReference>
<evidence type="ECO:0000313" key="6">
    <source>
        <dbReference type="Proteomes" id="UP000317318"/>
    </source>
</evidence>
<accession>A0A517QVU9</accession>
<dbReference type="EMBL" id="CP036268">
    <property type="protein sequence ID" value="QDT35740.1"/>
    <property type="molecule type" value="Genomic_DNA"/>
</dbReference>
<dbReference type="RefSeq" id="WP_145362008.1">
    <property type="nucleotide sequence ID" value="NZ_CP036268.1"/>
</dbReference>
<dbReference type="Gene3D" id="3.40.605.10">
    <property type="entry name" value="Aldehyde Dehydrogenase, Chain A, domain 1"/>
    <property type="match status" value="1"/>
</dbReference>
<dbReference type="OrthoDB" id="229416at2"/>